<reference evidence="1 2" key="1">
    <citation type="submission" date="2017-01" db="EMBL/GenBank/DDBJ databases">
        <title>Complete genome sequence of esterase-producing bacterium Croceicoccus marinus E4A9.</title>
        <authorList>
            <person name="Wu Y.-H."/>
            <person name="Cheng H."/>
            <person name="Xu L."/>
            <person name="Huo Y.-Y."/>
            <person name="Wang C.-S."/>
            <person name="Xu X.-W."/>
        </authorList>
    </citation>
    <scope>NUCLEOTIDE SEQUENCE [LARGE SCALE GENOMIC DNA]</scope>
    <source>
        <strain evidence="1 2">E4A9</strain>
    </source>
</reference>
<organism evidence="1 2">
    <name type="scientific">Croceicoccus marinus</name>
    <dbReference type="NCBI Taxonomy" id="450378"/>
    <lineage>
        <taxon>Bacteria</taxon>
        <taxon>Pseudomonadati</taxon>
        <taxon>Pseudomonadota</taxon>
        <taxon>Alphaproteobacteria</taxon>
        <taxon>Sphingomonadales</taxon>
        <taxon>Erythrobacteraceae</taxon>
        <taxon>Croceicoccus</taxon>
    </lineage>
</organism>
<evidence type="ECO:0000313" key="2">
    <source>
        <dbReference type="Proteomes" id="UP000195807"/>
    </source>
</evidence>
<proteinExistence type="predicted"/>
<sequence>MLSLPDAAAIEAALRQPLSADLHMMLAARLQHSRAQGLGDLTYIVVIECGDAEAAVKQVLGWSPLMHPIDGTRYDDSGFQPYWAWLSDLGGWYELIHPIGNDGFAYILLIEQGDGPFAAMCGGHL</sequence>
<gene>
    <name evidence="1" type="ORF">A9D14_10760</name>
</gene>
<name>A0A1Z1FCU7_9SPHN</name>
<dbReference type="STRING" id="450378.GCA_001661675_02165"/>
<dbReference type="EMBL" id="CP019602">
    <property type="protein sequence ID" value="ARU16575.1"/>
    <property type="molecule type" value="Genomic_DNA"/>
</dbReference>
<evidence type="ECO:0000313" key="1">
    <source>
        <dbReference type="EMBL" id="ARU16575.1"/>
    </source>
</evidence>
<protein>
    <submittedName>
        <fullName evidence="1">Uncharacterized protein</fullName>
    </submittedName>
</protein>
<dbReference type="RefSeq" id="WP_066846230.1">
    <property type="nucleotide sequence ID" value="NZ_CP019602.1"/>
</dbReference>
<keyword evidence="2" id="KW-1185">Reference proteome</keyword>
<dbReference type="Proteomes" id="UP000195807">
    <property type="component" value="Chromosome"/>
</dbReference>
<dbReference type="KEGG" id="cman:A9D14_10760"/>
<dbReference type="OrthoDB" id="7204346at2"/>
<dbReference type="AlphaFoldDB" id="A0A1Z1FCU7"/>
<accession>A0A1Z1FCU7</accession>